<evidence type="ECO:0000313" key="3">
    <source>
        <dbReference type="Proteomes" id="UP000240883"/>
    </source>
</evidence>
<feature type="coiled-coil region" evidence="1">
    <location>
        <begin position="517"/>
        <end position="547"/>
    </location>
</feature>
<organism evidence="2 3">
    <name type="scientific">Corynespora cassiicola Philippines</name>
    <dbReference type="NCBI Taxonomy" id="1448308"/>
    <lineage>
        <taxon>Eukaryota</taxon>
        <taxon>Fungi</taxon>
        <taxon>Dikarya</taxon>
        <taxon>Ascomycota</taxon>
        <taxon>Pezizomycotina</taxon>
        <taxon>Dothideomycetes</taxon>
        <taxon>Pleosporomycetidae</taxon>
        <taxon>Pleosporales</taxon>
        <taxon>Corynesporascaceae</taxon>
        <taxon>Corynespora</taxon>
    </lineage>
</organism>
<gene>
    <name evidence="2" type="ORF">BS50DRAFT_543870</name>
</gene>
<dbReference type="OrthoDB" id="5130616at2759"/>
<accession>A0A2T2P2J0</accession>
<dbReference type="STRING" id="1448308.A0A2T2P2J0"/>
<keyword evidence="1" id="KW-0175">Coiled coil</keyword>
<evidence type="ECO:0000256" key="1">
    <source>
        <dbReference type="SAM" id="Coils"/>
    </source>
</evidence>
<name>A0A2T2P2J0_CORCC</name>
<dbReference type="AlphaFoldDB" id="A0A2T2P2J0"/>
<protein>
    <submittedName>
        <fullName evidence="2">Uncharacterized protein</fullName>
    </submittedName>
</protein>
<keyword evidence="3" id="KW-1185">Reference proteome</keyword>
<dbReference type="EMBL" id="KZ678130">
    <property type="protein sequence ID" value="PSN71726.1"/>
    <property type="molecule type" value="Genomic_DNA"/>
</dbReference>
<proteinExistence type="predicted"/>
<sequence length="592" mass="67869">MACSIEEKLPEELLDFMISLAAWDCLPQLCLVSKTINRLATPHLYADIHLKDFRIVGLPAFAYFMFTSPSHAALVKSLVILDTWPEIEEPSKEWAWPCVKGPHLETLLRKKCAEYTFNDKEAFDMYKKLEFGTNNDAILAFLLVSLPGLQRLNINFGIGKVHIDFVTMWPVIMNRITSISGSALHLSDRPQKVNTTAPSVPIDVMVPGAETRYSDFTVYLATLIQLPNLRSIYALKLGDNEEDPDPETNAFAKLKPRSCPVEYIEMRISRLHMLNFQYLLDATIPGKLKSFSYEVGNPSAWCDTDHQIIMESLQPHHNSLTALSLSHEDYYPYKWGNESDRPCPCSFVAFSALERLQVAPVYIWGHEGFTDKARLKTPETIEMLINALPKNLSELWIAKAHHQEIENKDPATEFVPKFLLPAIELVVQSKSKSFPKLESLRIELRLLDWETEWFDDLASLCRKATANGIQSTIILHGMLDRYGDLVEKQRWGWNEDVDWEPSCYSTDRQCARIWVNAAEQQDLAQTLRDLRARFEEERGKLDTAIRELVELGYLCWDCQRDPAYKVDNKIDLDQIARFVEERLGTKSCWNGS</sequence>
<reference evidence="2 3" key="1">
    <citation type="journal article" date="2018" name="Front. Microbiol.">
        <title>Genome-Wide Analysis of Corynespora cassiicola Leaf Fall Disease Putative Effectors.</title>
        <authorList>
            <person name="Lopez D."/>
            <person name="Ribeiro S."/>
            <person name="Label P."/>
            <person name="Fumanal B."/>
            <person name="Venisse J.S."/>
            <person name="Kohler A."/>
            <person name="de Oliveira R.R."/>
            <person name="Labutti K."/>
            <person name="Lipzen A."/>
            <person name="Lail K."/>
            <person name="Bauer D."/>
            <person name="Ohm R.A."/>
            <person name="Barry K.W."/>
            <person name="Spatafora J."/>
            <person name="Grigoriev I.V."/>
            <person name="Martin F.M."/>
            <person name="Pujade-Renaud V."/>
        </authorList>
    </citation>
    <scope>NUCLEOTIDE SEQUENCE [LARGE SCALE GENOMIC DNA]</scope>
    <source>
        <strain evidence="2 3">Philippines</strain>
    </source>
</reference>
<dbReference type="Proteomes" id="UP000240883">
    <property type="component" value="Unassembled WGS sequence"/>
</dbReference>
<evidence type="ECO:0000313" key="2">
    <source>
        <dbReference type="EMBL" id="PSN71726.1"/>
    </source>
</evidence>